<protein>
    <submittedName>
        <fullName evidence="1">Uncharacterized protein</fullName>
    </submittedName>
</protein>
<gene>
    <name evidence="1" type="ORF">NCTC13184_07174</name>
</gene>
<dbReference type="Proteomes" id="UP000255082">
    <property type="component" value="Unassembled WGS sequence"/>
</dbReference>
<dbReference type="EMBL" id="UGRU01000001">
    <property type="protein sequence ID" value="SUA48619.1"/>
    <property type="molecule type" value="Genomic_DNA"/>
</dbReference>
<reference evidence="1 2" key="1">
    <citation type="submission" date="2018-06" db="EMBL/GenBank/DDBJ databases">
        <authorList>
            <consortium name="Pathogen Informatics"/>
            <person name="Doyle S."/>
        </authorList>
    </citation>
    <scope>NUCLEOTIDE SEQUENCE [LARGE SCALE GENOMIC DNA]</scope>
    <source>
        <strain evidence="1 2">NCTC13184</strain>
    </source>
</reference>
<evidence type="ECO:0000313" key="1">
    <source>
        <dbReference type="EMBL" id="SUA48619.1"/>
    </source>
</evidence>
<name>A0A378X5D8_9NOCA</name>
<dbReference type="AlphaFoldDB" id="A0A378X5D8"/>
<accession>A0A378X5D8</accession>
<evidence type="ECO:0000313" key="2">
    <source>
        <dbReference type="Proteomes" id="UP000255082"/>
    </source>
</evidence>
<organism evidence="1 2">
    <name type="scientific">Nocardia africana</name>
    <dbReference type="NCBI Taxonomy" id="134964"/>
    <lineage>
        <taxon>Bacteria</taxon>
        <taxon>Bacillati</taxon>
        <taxon>Actinomycetota</taxon>
        <taxon>Actinomycetes</taxon>
        <taxon>Mycobacteriales</taxon>
        <taxon>Nocardiaceae</taxon>
        <taxon>Nocardia</taxon>
    </lineage>
</organism>
<sequence length="35" mass="3718">MTVKKTVQALLDFSYIPEGSVMSAGTRSESGRSIA</sequence>
<proteinExistence type="predicted"/>